<proteinExistence type="predicted"/>
<evidence type="ECO:0000313" key="3">
    <source>
        <dbReference type="Proteomes" id="UP000008743"/>
    </source>
</evidence>
<dbReference type="Proteomes" id="UP000008743">
    <property type="component" value="Unassembled WGS sequence"/>
</dbReference>
<reference evidence="3" key="1">
    <citation type="submission" date="2011-02" db="EMBL/GenBank/DDBJ databases">
        <title>The Genome Sequence of Capsaspora owczarzaki ATCC 30864.</title>
        <authorList>
            <person name="Russ C."/>
            <person name="Cuomo C."/>
            <person name="Burger G."/>
            <person name="Gray M.W."/>
            <person name="Holland P.W.H."/>
            <person name="King N."/>
            <person name="Lang F.B.F."/>
            <person name="Roger A.J."/>
            <person name="Ruiz-Trillo I."/>
            <person name="Young S.K."/>
            <person name="Zeng Q."/>
            <person name="Gargeya S."/>
            <person name="Alvarado L."/>
            <person name="Berlin A."/>
            <person name="Chapman S.B."/>
            <person name="Chen Z."/>
            <person name="Freedman E."/>
            <person name="Gellesch M."/>
            <person name="Goldberg J."/>
            <person name="Griggs A."/>
            <person name="Gujja S."/>
            <person name="Heilman E."/>
            <person name="Heiman D."/>
            <person name="Howarth C."/>
            <person name="Mehta T."/>
            <person name="Neiman D."/>
            <person name="Pearson M."/>
            <person name="Roberts A."/>
            <person name="Saif S."/>
            <person name="Shea T."/>
            <person name="Shenoy N."/>
            <person name="Sisk P."/>
            <person name="Stolte C."/>
            <person name="Sykes S."/>
            <person name="White J."/>
            <person name="Yandava C."/>
            <person name="Haas B."/>
            <person name="Nusbaum C."/>
            <person name="Birren B."/>
        </authorList>
    </citation>
    <scope>NUCLEOTIDE SEQUENCE</scope>
    <source>
        <strain evidence="3">ATCC 30864</strain>
    </source>
</reference>
<protein>
    <submittedName>
        <fullName evidence="2">Uncharacterized protein</fullName>
    </submittedName>
</protein>
<sequence length="201" mass="22341">MERSKSDNGRHRLRTDLRGDDLDAGSSSSPSFDSDSSGSGRVLKRFSGLGGSFKNKLGTSIFTRRRNMSIERESSPPSPSISSSPKRSWFGGFFSPLEKDDQHLILSQSSMDVVKTETEKCMQASVLVHCACDIKCSSFDDKELLFKCKFEGQRFQKTLKFSIKLGDHGDNKSVTFTLTNGGVAQFKALFERFEAEFHPAS</sequence>
<feature type="compositionally biased region" description="Basic and acidic residues" evidence="1">
    <location>
        <begin position="1"/>
        <end position="21"/>
    </location>
</feature>
<feature type="region of interest" description="Disordered" evidence="1">
    <location>
        <begin position="64"/>
        <end position="85"/>
    </location>
</feature>
<feature type="region of interest" description="Disordered" evidence="1">
    <location>
        <begin position="1"/>
        <end position="40"/>
    </location>
</feature>
<evidence type="ECO:0000313" key="2">
    <source>
        <dbReference type="EMBL" id="KJE96854.1"/>
    </source>
</evidence>
<accession>A0A0D2X4Y2</accession>
<evidence type="ECO:0000256" key="1">
    <source>
        <dbReference type="SAM" id="MobiDB-lite"/>
    </source>
</evidence>
<keyword evidence="3" id="KW-1185">Reference proteome</keyword>
<dbReference type="AlphaFoldDB" id="A0A0D2X4Y2"/>
<dbReference type="EMBL" id="KE346372">
    <property type="protein sequence ID" value="KJE96854.1"/>
    <property type="molecule type" value="Genomic_DNA"/>
</dbReference>
<name>A0A0D2X4Y2_CAPO3</name>
<dbReference type="InParanoid" id="A0A0D2X4Y2"/>
<feature type="compositionally biased region" description="Low complexity" evidence="1">
    <location>
        <begin position="24"/>
        <end position="40"/>
    </location>
</feature>
<organism evidence="2 3">
    <name type="scientific">Capsaspora owczarzaki (strain ATCC 30864)</name>
    <dbReference type="NCBI Taxonomy" id="595528"/>
    <lineage>
        <taxon>Eukaryota</taxon>
        <taxon>Filasterea</taxon>
        <taxon>Capsaspora</taxon>
    </lineage>
</organism>
<gene>
    <name evidence="2" type="ORF">CAOG_010056</name>
</gene>